<dbReference type="InterPro" id="IPR013762">
    <property type="entry name" value="Integrase-like_cat_sf"/>
</dbReference>
<dbReference type="PROSITE" id="PS51898">
    <property type="entry name" value="TYR_RECOMBINASE"/>
    <property type="match status" value="1"/>
</dbReference>
<evidence type="ECO:0000256" key="6">
    <source>
        <dbReference type="ARBA" id="ARBA00023125"/>
    </source>
</evidence>
<comment type="subcellular location">
    <subcellularLocation>
        <location evidence="1 9">Cytoplasm</location>
    </subcellularLocation>
</comment>
<comment type="function">
    <text evidence="9">Site-specific tyrosine recombinase, which acts by catalyzing the cutting and rejoining of the recombining DNA molecules. The XerC-XerD complex is essential to convert dimers of the bacterial chromosome into monomers to permit their segregation at cell division. It also contributes to the segregational stability of plasmids.</text>
</comment>
<protein>
    <recommendedName>
        <fullName evidence="9">Tyrosine recombinase XerC</fullName>
    </recommendedName>
</protein>
<evidence type="ECO:0000256" key="2">
    <source>
        <dbReference type="ARBA" id="ARBA00022490"/>
    </source>
</evidence>
<reference evidence="12 13" key="1">
    <citation type="submission" date="2019-06" db="EMBL/GenBank/DDBJ databases">
        <title>Sequencing the genomes of 1000 actinobacteria strains.</title>
        <authorList>
            <person name="Klenk H.-P."/>
        </authorList>
    </citation>
    <scope>NUCLEOTIDE SEQUENCE [LARGE SCALE GENOMIC DNA]</scope>
    <source>
        <strain evidence="12 13">DSM 10596</strain>
    </source>
</reference>
<keyword evidence="4 9" id="KW-0159">Chromosome partition</keyword>
<keyword evidence="3 9" id="KW-0132">Cell division</keyword>
<dbReference type="AlphaFoldDB" id="A0A542SLR5"/>
<dbReference type="InterPro" id="IPR050090">
    <property type="entry name" value="Tyrosine_recombinase_XerCD"/>
</dbReference>
<evidence type="ECO:0000256" key="4">
    <source>
        <dbReference type="ARBA" id="ARBA00022829"/>
    </source>
</evidence>
<keyword evidence="5 9" id="KW-0229">DNA integration</keyword>
<comment type="similarity">
    <text evidence="9">Belongs to the 'phage' integrase family. XerC subfamily.</text>
</comment>
<comment type="caution">
    <text evidence="12">The sequence shown here is derived from an EMBL/GenBank/DDBJ whole genome shotgun (WGS) entry which is preliminary data.</text>
</comment>
<dbReference type="Pfam" id="PF02899">
    <property type="entry name" value="Phage_int_SAM_1"/>
    <property type="match status" value="1"/>
</dbReference>
<evidence type="ECO:0000256" key="7">
    <source>
        <dbReference type="ARBA" id="ARBA00023172"/>
    </source>
</evidence>
<keyword evidence="6 9" id="KW-0238">DNA-binding</keyword>
<dbReference type="InterPro" id="IPR044068">
    <property type="entry name" value="CB"/>
</dbReference>
<evidence type="ECO:0000256" key="1">
    <source>
        <dbReference type="ARBA" id="ARBA00004496"/>
    </source>
</evidence>
<feature type="domain" description="Tyr recombinase" evidence="10">
    <location>
        <begin position="120"/>
        <end position="309"/>
    </location>
</feature>
<evidence type="ECO:0000256" key="9">
    <source>
        <dbReference type="HAMAP-Rule" id="MF_01808"/>
    </source>
</evidence>
<feature type="active site" evidence="9">
    <location>
        <position position="287"/>
    </location>
</feature>
<dbReference type="PROSITE" id="PS51900">
    <property type="entry name" value="CB"/>
    <property type="match status" value="1"/>
</dbReference>
<dbReference type="PANTHER" id="PTHR30349:SF77">
    <property type="entry name" value="TYROSINE RECOMBINASE XERC"/>
    <property type="match status" value="1"/>
</dbReference>
<dbReference type="Proteomes" id="UP000316181">
    <property type="component" value="Unassembled WGS sequence"/>
</dbReference>
<proteinExistence type="inferred from homology"/>
<feature type="active site" evidence="9">
    <location>
        <position position="188"/>
    </location>
</feature>
<comment type="subunit">
    <text evidence="9">Forms a cyclic heterotetrameric complex composed of two molecules of XerC and two molecules of XerD.</text>
</comment>
<keyword evidence="2 9" id="KW-0963">Cytoplasm</keyword>
<evidence type="ECO:0000256" key="3">
    <source>
        <dbReference type="ARBA" id="ARBA00022618"/>
    </source>
</evidence>
<evidence type="ECO:0000313" key="12">
    <source>
        <dbReference type="EMBL" id="TQK75425.1"/>
    </source>
</evidence>
<dbReference type="InterPro" id="IPR011010">
    <property type="entry name" value="DNA_brk_join_enz"/>
</dbReference>
<feature type="active site" evidence="9">
    <location>
        <position position="261"/>
    </location>
</feature>
<evidence type="ECO:0000259" key="11">
    <source>
        <dbReference type="PROSITE" id="PS51900"/>
    </source>
</evidence>
<dbReference type="Gene3D" id="1.10.150.130">
    <property type="match status" value="1"/>
</dbReference>
<keyword evidence="7 9" id="KW-0233">DNA recombination</keyword>
<organism evidence="12 13">
    <name type="scientific">Rarobacter incanus</name>
    <dbReference type="NCBI Taxonomy" id="153494"/>
    <lineage>
        <taxon>Bacteria</taxon>
        <taxon>Bacillati</taxon>
        <taxon>Actinomycetota</taxon>
        <taxon>Actinomycetes</taxon>
        <taxon>Micrococcales</taxon>
        <taxon>Rarobacteraceae</taxon>
        <taxon>Rarobacter</taxon>
    </lineage>
</organism>
<dbReference type="GO" id="GO:0007059">
    <property type="term" value="P:chromosome segregation"/>
    <property type="evidence" value="ECO:0007669"/>
    <property type="project" value="UniProtKB-UniRule"/>
</dbReference>
<dbReference type="GO" id="GO:0009037">
    <property type="term" value="F:tyrosine-based site-specific recombinase activity"/>
    <property type="evidence" value="ECO:0007669"/>
    <property type="project" value="UniProtKB-UniRule"/>
</dbReference>
<dbReference type="GO" id="GO:0003677">
    <property type="term" value="F:DNA binding"/>
    <property type="evidence" value="ECO:0007669"/>
    <property type="project" value="UniProtKB-UniRule"/>
</dbReference>
<evidence type="ECO:0000256" key="5">
    <source>
        <dbReference type="ARBA" id="ARBA00022908"/>
    </source>
</evidence>
<dbReference type="InterPro" id="IPR023009">
    <property type="entry name" value="Tyrosine_recombinase_XerC/XerD"/>
</dbReference>
<feature type="domain" description="Core-binding (CB)" evidence="11">
    <location>
        <begin position="14"/>
        <end position="99"/>
    </location>
</feature>
<dbReference type="EMBL" id="VFNV01000001">
    <property type="protein sequence ID" value="TQK75425.1"/>
    <property type="molecule type" value="Genomic_DNA"/>
</dbReference>
<dbReference type="InterPro" id="IPR004107">
    <property type="entry name" value="Integrase_SAM-like_N"/>
</dbReference>
<dbReference type="SUPFAM" id="SSF56349">
    <property type="entry name" value="DNA breaking-rejoining enzymes"/>
    <property type="match status" value="1"/>
</dbReference>
<dbReference type="Pfam" id="PF00589">
    <property type="entry name" value="Phage_integrase"/>
    <property type="match status" value="1"/>
</dbReference>
<keyword evidence="8 9" id="KW-0131">Cell cycle</keyword>
<dbReference type="GO" id="GO:0051301">
    <property type="term" value="P:cell division"/>
    <property type="evidence" value="ECO:0007669"/>
    <property type="project" value="UniProtKB-KW"/>
</dbReference>
<name>A0A542SLR5_9MICO</name>
<keyword evidence="13" id="KW-1185">Reference proteome</keyword>
<feature type="active site" evidence="9">
    <location>
        <position position="164"/>
    </location>
</feature>
<feature type="active site" evidence="9">
    <location>
        <position position="264"/>
    </location>
</feature>
<evidence type="ECO:0000256" key="8">
    <source>
        <dbReference type="ARBA" id="ARBA00023306"/>
    </source>
</evidence>
<dbReference type="GO" id="GO:0006313">
    <property type="term" value="P:DNA transposition"/>
    <property type="evidence" value="ECO:0007669"/>
    <property type="project" value="UniProtKB-UniRule"/>
</dbReference>
<dbReference type="GO" id="GO:0005737">
    <property type="term" value="C:cytoplasm"/>
    <property type="evidence" value="ECO:0007669"/>
    <property type="project" value="UniProtKB-SubCell"/>
</dbReference>
<gene>
    <name evidence="9" type="primary">xerC</name>
    <name evidence="12" type="ORF">FB389_0051</name>
</gene>
<evidence type="ECO:0000259" key="10">
    <source>
        <dbReference type="PROSITE" id="PS51898"/>
    </source>
</evidence>
<dbReference type="HAMAP" id="MF_01808">
    <property type="entry name" value="Recomb_XerC_XerD"/>
    <property type="match status" value="1"/>
</dbReference>
<dbReference type="InterPro" id="IPR002104">
    <property type="entry name" value="Integrase_catalytic"/>
</dbReference>
<feature type="active site" description="O-(3'-phospho-DNA)-tyrosine intermediate" evidence="9">
    <location>
        <position position="296"/>
    </location>
</feature>
<evidence type="ECO:0000313" key="13">
    <source>
        <dbReference type="Proteomes" id="UP000316181"/>
    </source>
</evidence>
<dbReference type="PANTHER" id="PTHR30349">
    <property type="entry name" value="PHAGE INTEGRASE-RELATED"/>
    <property type="match status" value="1"/>
</dbReference>
<dbReference type="Gene3D" id="1.10.443.10">
    <property type="entry name" value="Intergrase catalytic core"/>
    <property type="match status" value="1"/>
</dbReference>
<sequence>MTARRTFEPNADGPHCADMCAQFESYLVGRKGLSVATARAYTADLRGFAAFLGTDCIEPADLGVANVRRWLSDMVSRGLAKSTLARARASLRAYAAWLTATQGADDIGVARIQSPRIPARLPAVVTPGESIRLLDEERAAAQDKEPHRLRRWALLELLYGAGARIAEAHAANLADINVASATILLHGKGNKDRVVPLGEPARDALAMWIEHGRPVIAANLEPPHAEALFLTPRGRRWGVRQMREAVHQACAAAGTPDISPHGLRHSAATHLLEGGADLRSVQEILGHASVATTQRYTHVTAARLRSSYRQAFPRA</sequence>
<accession>A0A542SLR5</accession>
<dbReference type="InterPro" id="IPR010998">
    <property type="entry name" value="Integrase_recombinase_N"/>
</dbReference>
<dbReference type="RefSeq" id="WP_211344924.1">
    <property type="nucleotide sequence ID" value="NZ_BAAATB010000005.1"/>
</dbReference>